<feature type="domain" description="DUF11" evidence="3">
    <location>
        <begin position="1721"/>
        <end position="1831"/>
    </location>
</feature>
<evidence type="ECO:0008006" key="8">
    <source>
        <dbReference type="Google" id="ProtNLM"/>
    </source>
</evidence>
<keyword evidence="2" id="KW-0472">Membrane</keyword>
<dbReference type="InterPro" id="IPR054215">
    <property type="entry name" value="DUF6923"/>
</dbReference>
<accession>A0A0F0KLQ4</accession>
<evidence type="ECO:0000259" key="4">
    <source>
        <dbReference type="Pfam" id="PF21959"/>
    </source>
</evidence>
<evidence type="ECO:0000313" key="6">
    <source>
        <dbReference type="EMBL" id="KJL21095.1"/>
    </source>
</evidence>
<dbReference type="InterPro" id="IPR013783">
    <property type="entry name" value="Ig-like_fold"/>
</dbReference>
<dbReference type="PANTHER" id="PTHR34819">
    <property type="entry name" value="LARGE CYSTEINE-RICH PERIPLASMIC PROTEIN OMCB"/>
    <property type="match status" value="1"/>
</dbReference>
<dbReference type="SUPFAM" id="SSF63825">
    <property type="entry name" value="YWTD domain"/>
    <property type="match status" value="1"/>
</dbReference>
<feature type="domain" description="DUF7927" evidence="5">
    <location>
        <begin position="698"/>
        <end position="830"/>
    </location>
</feature>
<keyword evidence="7" id="KW-1185">Reference proteome</keyword>
<gene>
    <name evidence="6" type="ORF">RN50_01779</name>
</gene>
<feature type="compositionally biased region" description="Polar residues" evidence="1">
    <location>
        <begin position="819"/>
        <end position="829"/>
    </location>
</feature>
<evidence type="ECO:0000256" key="1">
    <source>
        <dbReference type="SAM" id="MobiDB-lite"/>
    </source>
</evidence>
<feature type="domain" description="DUF7927" evidence="5">
    <location>
        <begin position="427"/>
        <end position="549"/>
    </location>
</feature>
<feature type="domain" description="DUF7927" evidence="5">
    <location>
        <begin position="1471"/>
        <end position="1580"/>
    </location>
</feature>
<dbReference type="EMBL" id="JYIU01000041">
    <property type="protein sequence ID" value="KJL21095.1"/>
    <property type="molecule type" value="Genomic_DNA"/>
</dbReference>
<feature type="domain" description="DUF7927" evidence="5">
    <location>
        <begin position="1345"/>
        <end position="1462"/>
    </location>
</feature>
<evidence type="ECO:0000313" key="7">
    <source>
        <dbReference type="Proteomes" id="UP000033572"/>
    </source>
</evidence>
<feature type="region of interest" description="Disordered" evidence="1">
    <location>
        <begin position="807"/>
        <end position="829"/>
    </location>
</feature>
<dbReference type="PANTHER" id="PTHR34819:SF3">
    <property type="entry name" value="CELL SURFACE PROTEIN"/>
    <property type="match status" value="1"/>
</dbReference>
<dbReference type="InterPro" id="IPR047589">
    <property type="entry name" value="DUF11_rpt"/>
</dbReference>
<feature type="domain" description="DUF11" evidence="3">
    <location>
        <begin position="307"/>
        <end position="421"/>
    </location>
</feature>
<name>A0A0F0KLQ4_9MICO</name>
<dbReference type="Pfam" id="PF25549">
    <property type="entry name" value="DUF7927"/>
    <property type="match status" value="10"/>
</dbReference>
<keyword evidence="2" id="KW-1133">Transmembrane helix</keyword>
<feature type="domain" description="DUF7927" evidence="5">
    <location>
        <begin position="1089"/>
        <end position="1210"/>
    </location>
</feature>
<feature type="domain" description="DUF7927" evidence="5">
    <location>
        <begin position="834"/>
        <end position="962"/>
    </location>
</feature>
<comment type="caution">
    <text evidence="6">The sequence shown here is derived from an EMBL/GenBank/DDBJ whole genome shotgun (WGS) entry which is preliminary data.</text>
</comment>
<evidence type="ECO:0000259" key="5">
    <source>
        <dbReference type="Pfam" id="PF25549"/>
    </source>
</evidence>
<dbReference type="GO" id="GO:0005975">
    <property type="term" value="P:carbohydrate metabolic process"/>
    <property type="evidence" value="ECO:0007669"/>
    <property type="project" value="UniProtKB-ARBA"/>
</dbReference>
<dbReference type="NCBIfam" id="TIGR01451">
    <property type="entry name" value="B_ant_repeat"/>
    <property type="match status" value="7"/>
</dbReference>
<organism evidence="6 7">
    <name type="scientific">Microbacterium foliorum</name>
    <dbReference type="NCBI Taxonomy" id="104336"/>
    <lineage>
        <taxon>Bacteria</taxon>
        <taxon>Bacillati</taxon>
        <taxon>Actinomycetota</taxon>
        <taxon>Actinomycetes</taxon>
        <taxon>Micrococcales</taxon>
        <taxon>Microbacteriaceae</taxon>
        <taxon>Microbacterium</taxon>
    </lineage>
</organism>
<dbReference type="Pfam" id="PF21959">
    <property type="entry name" value="DUF6923"/>
    <property type="match status" value="1"/>
</dbReference>
<reference evidence="6 7" key="1">
    <citation type="submission" date="2015-02" db="EMBL/GenBank/DDBJ databases">
        <title>Draft genome sequences of ten Microbacterium spp. with emphasis on heavy metal contaminated environments.</title>
        <authorList>
            <person name="Corretto E."/>
        </authorList>
    </citation>
    <scope>NUCLEOTIDE SEQUENCE [LARGE SCALE GENOMIC DNA]</scope>
    <source>
        <strain evidence="6 7">DSM 12966</strain>
    </source>
</reference>
<feature type="domain" description="DUF6923" evidence="4">
    <location>
        <begin position="63"/>
        <end position="303"/>
    </location>
</feature>
<evidence type="ECO:0000259" key="3">
    <source>
        <dbReference type="Pfam" id="PF01345"/>
    </source>
</evidence>
<dbReference type="InterPro" id="IPR051172">
    <property type="entry name" value="Chlamydia_OmcB"/>
</dbReference>
<sequence>MTGKPARRKRFTSGAGERLRKILALVSAGALATATLVSMNLVGASPAMAAPGDAFDPSTPTVFVAQSNAGQTTQLSRAETTGDGTFAFTPEGGRLASGNYNAISFNTSDNYIYGVVTTAIGSIPNGSIIRIGQGNVVTRVGTSTFTPPTQFVGAFNSDNGRLYIANGSNTNPIIRQINVSTGAEVASITPSIGGYSIADMEYLDGFFWAYDYNADQPTGSLIRINPTTGETTRFPGAVTTTLTGAWGAAWRFGNGNLGFSHNGTGTIVQLRITNPGSANPTFTTVSTTPGPGSSGNDGTAIPGLPADLSITKTGPATFVSGDRISYNVTVTNNGAGVSSGWTVTDVLPAGLSNPTVTGNVSETIAGNTVTVSGSRLAVGQSTTFTIAADTNVSPPACVTNTASVLGNEADPNANNNQSSAQSCALALSVQKTSDATADSRPGDVVNYTVTATNTGAGAYTTNNPAVVFDDLSGVLDDADYNADVAASAPGNLGYQSPRISWSGPLAVGASVQITYSVTLKTGGNGEVRNVAWVPDDPGVTTPPTCDPATGGIDNATGQPCAVSEVDLPRLTIDKSVNTTELPAIGEQATFTIVVRNAGPGAYTVGNPATATDDLSAVLDDATFDDASLTASVGTATRTGNTLGWSGVLAAGEQATITYSVTYTGEGDQILRNLACIPEDETLPGAQSCDRVQVPGALLTQWKSAQASSDPVVAGSTITYTLYFDNDGQAPATVDAVDDLTYVLDDAAVTTEPTGSDGLTVVRDGAEISVTGSVPVGQTSTVTYTVTVLPDDERGDSLASNFLLAPGETPPPGGECVPTDTEQPNCTTTPITGVSYTKSVEASETPVRTGTELTYTVVVTNTGATTVDVLRDDDLSDVLDDATLTGAPESDTGSVTVDGPTDDILQIRGTLAAGATAEVTYTVTVNALGDRGNNTAANFLVPPGTPPAGPCDPATEECTVTPIQGFTVSKSSDAQTTTPGGVVTYTVTVTNVGAVDYTDADPAAFEDDLSGVLDDATYNGDVSAGGTVTDTTLTWSGPLAVGATATVTYSVTVNSPTAGDSILENAVVPDGPTGECVTDGCIVTTPVSSYTVSKESDATTAMAGDTVTYSVTVTNTGQVAYTDAAPASFDDDLSGVLDDATYNGDVSAGGTVTENTLTWSGPLAVGETTTVTYSVTVNDPLTGDRTLRNAVVPTGPGSSCDPDENCVTETPVASYTVSKASDSATVLPGGVVTYTVTVTNTGEVPYTDDMPATFEDDLSGVLDDAVYNDDASNGAEVSGNTLSWSGALGVGESIEVTYSVTVDDPITGDFELLNAVTPTAPGGGCDGACTTDTPAGSYRVVKSTVATEVLPGDVVEYSITVTNIGKVAYTDDAPASFTDDLSAVLDDAVYNGDATSSSGAGVSYTDPQLAWSDALDVGETVTITYSVTVNDPATGDRQLANTVVTPPGTGGNCVEGSTDPACVANVPAASYTVAKSASPGTALPGDVVTYTVTVTNTGAVAYTDENPASFTDDLSRVLDDADYNDDVSVGGEVSGDTLTWNGPLQVGETIQVTYTVTVNDPVTGDFTLRNVVAPSSPGGSCVEGSCITDTPVASYAVEKSADVEDVTLGGVVTYTVTVTNTGQVPYTQDAPASIVDDLSDVFDDASYNDDATAGAQVTGNTLSWAGELAIGETVAITYSVTVNQPATGDGNLRNSVTSDGPGGGCVGDSDCITNTPVSSYHVTKTVSTATASVGDRVTFTITVTNTGKVAYTDERPATFTDDLTSALAVGSYNGDATEGATYDKPVLSWSGAVGVGESVDVTYSVTVTSTGQLRNVVVTPDGSGANCSNDSDDPDCRTTTTVVPPGLATTGGVIWIGGGVAGAALLILGLWLVSRRRAERIGSATQV</sequence>
<dbReference type="RefSeq" id="WP_082068924.1">
    <property type="nucleotide sequence ID" value="NZ_CP031425.1"/>
</dbReference>
<feature type="domain" description="DUF7927" evidence="5">
    <location>
        <begin position="1596"/>
        <end position="1705"/>
    </location>
</feature>
<proteinExistence type="predicted"/>
<evidence type="ECO:0000256" key="2">
    <source>
        <dbReference type="SAM" id="Phobius"/>
    </source>
</evidence>
<feature type="domain" description="DUF7927" evidence="5">
    <location>
        <begin position="966"/>
        <end position="1074"/>
    </location>
</feature>
<dbReference type="Pfam" id="PF01345">
    <property type="entry name" value="DUF11"/>
    <property type="match status" value="2"/>
</dbReference>
<dbReference type="InterPro" id="IPR001434">
    <property type="entry name" value="OmcB-like_DUF11"/>
</dbReference>
<feature type="domain" description="DUF7927" evidence="5">
    <location>
        <begin position="571"/>
        <end position="676"/>
    </location>
</feature>
<dbReference type="InterPro" id="IPR057687">
    <property type="entry name" value="DUF7927"/>
</dbReference>
<dbReference type="GeneID" id="94445526"/>
<feature type="transmembrane region" description="Helical" evidence="2">
    <location>
        <begin position="1851"/>
        <end position="1872"/>
    </location>
</feature>
<dbReference type="KEGG" id="mfol:DXT68_14080"/>
<dbReference type="Gene3D" id="2.60.40.10">
    <property type="entry name" value="Immunoglobulins"/>
    <property type="match status" value="5"/>
</dbReference>
<feature type="domain" description="DUF7927" evidence="5">
    <location>
        <begin position="1214"/>
        <end position="1320"/>
    </location>
</feature>
<protein>
    <recommendedName>
        <fullName evidence="8">DUF11 domain-containing protein</fullName>
    </recommendedName>
</protein>
<keyword evidence="2" id="KW-0812">Transmembrane</keyword>
<dbReference type="Proteomes" id="UP000033572">
    <property type="component" value="Unassembled WGS sequence"/>
</dbReference>
<dbReference type="PATRIC" id="fig|104336.4.peg.1818"/>